<name>A0AAU6WH20_9MICC</name>
<organism evidence="2 3">
    <name type="scientific">Glutamicibacter ectropisis</name>
    <dbReference type="NCBI Taxonomy" id="3046593"/>
    <lineage>
        <taxon>Bacteria</taxon>
        <taxon>Bacillati</taxon>
        <taxon>Actinomycetota</taxon>
        <taxon>Actinomycetes</taxon>
        <taxon>Micrococcales</taxon>
        <taxon>Micrococcaceae</taxon>
        <taxon>Glutamicibacter</taxon>
    </lineage>
</organism>
<sequence>MRVELALDDIRELLNELYSRLEASGIQETISLVGGAAMALSGMDRRVTIDIDGSYSSVLAIEKIVQEIADERGLPRDWLNSSATAFIPAGASWIPITVGGKYRLELASPQTLLAMKLSSARERDMEDLSFLIARLEIADPQEAAKIAEDLYGDDDVAYSPLARQDAEIVAAQAIKHARKNFR</sequence>
<protein>
    <submittedName>
        <fullName evidence="2">DUF6036 family nucleotidyltransferase</fullName>
    </submittedName>
</protein>
<gene>
    <name evidence="2" type="ORF">QMQ05_02320</name>
</gene>
<evidence type="ECO:0000313" key="3">
    <source>
        <dbReference type="Proteomes" id="UP001486888"/>
    </source>
</evidence>
<dbReference type="KEGG" id="gey:QMQ05_02320"/>
<reference evidence="2 3" key="1">
    <citation type="submission" date="2023-05" db="EMBL/GenBank/DDBJ databases">
        <title>Glutamicibacter sp. B1, complete genome.</title>
        <authorList>
            <person name="Long Y.H."/>
            <person name="Fang T."/>
            <person name="Li X.Y."/>
        </authorList>
    </citation>
    <scope>NUCLEOTIDE SEQUENCE [LARGE SCALE GENOMIC DNA]</scope>
    <source>
        <strain evidence="2 3">B1</strain>
    </source>
</reference>
<keyword evidence="3" id="KW-1185">Reference proteome</keyword>
<proteinExistence type="predicted"/>
<dbReference type="Proteomes" id="UP001486888">
    <property type="component" value="Chromosome"/>
</dbReference>
<accession>A0AAU6WH20</accession>
<feature type="domain" description="DUF6036" evidence="1">
    <location>
        <begin position="28"/>
        <end position="129"/>
    </location>
</feature>
<dbReference type="RefSeq" id="WP_345472687.1">
    <property type="nucleotide sequence ID" value="NZ_CP125942.1"/>
</dbReference>
<dbReference type="Pfam" id="PF19502">
    <property type="entry name" value="DUF6036"/>
    <property type="match status" value="1"/>
</dbReference>
<evidence type="ECO:0000259" key="1">
    <source>
        <dbReference type="Pfam" id="PF19502"/>
    </source>
</evidence>
<dbReference type="InterPro" id="IPR045792">
    <property type="entry name" value="DUF6036"/>
</dbReference>
<evidence type="ECO:0000313" key="2">
    <source>
        <dbReference type="EMBL" id="XAO46403.1"/>
    </source>
</evidence>
<dbReference type="AlphaFoldDB" id="A0AAU6WH20"/>
<dbReference type="EMBL" id="CP125942">
    <property type="protein sequence ID" value="XAO46403.1"/>
    <property type="molecule type" value="Genomic_DNA"/>
</dbReference>